<evidence type="ECO:0000313" key="2">
    <source>
        <dbReference type="EMBL" id="EGK73341.1"/>
    </source>
</evidence>
<name>F5R883_METUF</name>
<dbReference type="Proteomes" id="UP000005019">
    <property type="component" value="Unassembled WGS sequence"/>
</dbReference>
<proteinExistence type="predicted"/>
<keyword evidence="3" id="KW-1185">Reference proteome</keyword>
<sequence length="77" mass="8657">MKPRDTLTRRELAFYLLVILCGLLIVGRLDYADAVMVENERLQSALVAERAALAAECSADIEHLDRTVTPRPTQLEM</sequence>
<evidence type="ECO:0000313" key="3">
    <source>
        <dbReference type="Proteomes" id="UP000005019"/>
    </source>
</evidence>
<accession>F5R883</accession>
<dbReference type="EMBL" id="AFHG01000029">
    <property type="protein sequence ID" value="EGK73341.1"/>
    <property type="molecule type" value="Genomic_DNA"/>
</dbReference>
<organism evidence="2 3">
    <name type="scientific">Methyloversatilis universalis (strain ATCC BAA-1314 / DSM 25237 / JCM 13912 / CCUG 52030 / FAM5)</name>
    <dbReference type="NCBI Taxonomy" id="1000565"/>
    <lineage>
        <taxon>Bacteria</taxon>
        <taxon>Pseudomonadati</taxon>
        <taxon>Pseudomonadota</taxon>
        <taxon>Betaproteobacteria</taxon>
        <taxon>Nitrosomonadales</taxon>
        <taxon>Sterolibacteriaceae</taxon>
        <taxon>Methyloversatilis</taxon>
    </lineage>
</organism>
<evidence type="ECO:0000256" key="1">
    <source>
        <dbReference type="SAM" id="Phobius"/>
    </source>
</evidence>
<reference evidence="2 3" key="1">
    <citation type="journal article" date="2011" name="J. Bacteriol.">
        <title>Genome sequence of Methyloversatilis universalis FAM5T, a methylotrophic representative of the order Rhodocyclales.</title>
        <authorList>
            <person name="Kittichotirat W."/>
            <person name="Good N.M."/>
            <person name="Hall R."/>
            <person name="Bringel F."/>
            <person name="Lajus A."/>
            <person name="Medigue C."/>
            <person name="Smalley N.E."/>
            <person name="Beck D."/>
            <person name="Bumgarner R."/>
            <person name="Vuilleumier S."/>
            <person name="Kalyuzhnaya M.G."/>
        </authorList>
    </citation>
    <scope>NUCLEOTIDE SEQUENCE [LARGE SCALE GENOMIC DNA]</scope>
    <source>
        <strain evidence="3">ATCC BAA-1314 / JCM 13912 / FAM5</strain>
    </source>
</reference>
<comment type="caution">
    <text evidence="2">The sequence shown here is derived from an EMBL/GenBank/DDBJ whole genome shotgun (WGS) entry which is preliminary data.</text>
</comment>
<keyword evidence="1" id="KW-0812">Transmembrane</keyword>
<dbReference type="STRING" id="1000565.METUNv1_00519"/>
<dbReference type="AlphaFoldDB" id="F5R883"/>
<gene>
    <name evidence="2" type="ORF">METUNv1_00519</name>
</gene>
<feature type="transmembrane region" description="Helical" evidence="1">
    <location>
        <begin position="12"/>
        <end position="29"/>
    </location>
</feature>
<keyword evidence="1" id="KW-1133">Transmembrane helix</keyword>
<protein>
    <submittedName>
        <fullName evidence="2">Uncharacterized protein</fullName>
    </submittedName>
</protein>
<keyword evidence="1" id="KW-0472">Membrane</keyword>
<dbReference type="RefSeq" id="WP_008058523.1">
    <property type="nucleotide sequence ID" value="NZ_AFHG01000029.1"/>
</dbReference>